<evidence type="ECO:0000313" key="1">
    <source>
        <dbReference type="EMBL" id="GAG29321.1"/>
    </source>
</evidence>
<sequence>MASTTDVIEALKYTYGVDQVLYLLNQEVVTWNLFQKVKKPLGGRGQFIMPIMVKNPGAWSGLA</sequence>
<accession>X0XX09</accession>
<gene>
    <name evidence="1" type="ORF">S01H1_66210</name>
</gene>
<dbReference type="EMBL" id="BARS01043764">
    <property type="protein sequence ID" value="GAG29321.1"/>
    <property type="molecule type" value="Genomic_DNA"/>
</dbReference>
<organism evidence="1">
    <name type="scientific">marine sediment metagenome</name>
    <dbReference type="NCBI Taxonomy" id="412755"/>
    <lineage>
        <taxon>unclassified sequences</taxon>
        <taxon>metagenomes</taxon>
        <taxon>ecological metagenomes</taxon>
    </lineage>
</organism>
<reference evidence="1" key="1">
    <citation type="journal article" date="2014" name="Front. Microbiol.">
        <title>High frequency of phylogenetically diverse reductive dehalogenase-homologous genes in deep subseafloor sedimentary metagenomes.</title>
        <authorList>
            <person name="Kawai M."/>
            <person name="Futagami T."/>
            <person name="Toyoda A."/>
            <person name="Takaki Y."/>
            <person name="Nishi S."/>
            <person name="Hori S."/>
            <person name="Arai W."/>
            <person name="Tsubouchi T."/>
            <person name="Morono Y."/>
            <person name="Uchiyama I."/>
            <person name="Ito T."/>
            <person name="Fujiyama A."/>
            <person name="Inagaki F."/>
            <person name="Takami H."/>
        </authorList>
    </citation>
    <scope>NUCLEOTIDE SEQUENCE</scope>
    <source>
        <strain evidence="1">Expedition CK06-06</strain>
    </source>
</reference>
<comment type="caution">
    <text evidence="1">The sequence shown here is derived from an EMBL/GenBank/DDBJ whole genome shotgun (WGS) entry which is preliminary data.</text>
</comment>
<proteinExistence type="predicted"/>
<dbReference type="AlphaFoldDB" id="X0XX09"/>
<feature type="non-terminal residue" evidence="1">
    <location>
        <position position="63"/>
    </location>
</feature>
<name>X0XX09_9ZZZZ</name>
<protein>
    <submittedName>
        <fullName evidence="1">Uncharacterized protein</fullName>
    </submittedName>
</protein>